<dbReference type="Pfam" id="PF14493">
    <property type="entry name" value="HTH_40"/>
    <property type="match status" value="1"/>
</dbReference>
<dbReference type="PIRSF" id="PIRSF021350">
    <property type="entry name" value="UCP021350"/>
    <property type="match status" value="1"/>
</dbReference>
<accession>A0A0A5G0P0</accession>
<dbReference type="eggNOG" id="COG4955">
    <property type="taxonomic scope" value="Bacteria"/>
</dbReference>
<evidence type="ECO:0000259" key="1">
    <source>
        <dbReference type="Pfam" id="PF14493"/>
    </source>
</evidence>
<name>A0A0A5G0P0_9BACI</name>
<reference evidence="2 3" key="1">
    <citation type="submission" date="2013-08" db="EMBL/GenBank/DDBJ databases">
        <authorList>
            <person name="Huang J."/>
            <person name="Wang G."/>
        </authorList>
    </citation>
    <scope>NUCLEOTIDE SEQUENCE [LARGE SCALE GENOMIC DNA]</scope>
    <source>
        <strain evidence="2 3">BH030004</strain>
    </source>
</reference>
<dbReference type="OrthoDB" id="2354672at2"/>
<dbReference type="InterPro" id="IPR008308">
    <property type="entry name" value="YpbB-like"/>
</dbReference>
<dbReference type="Proteomes" id="UP000030403">
    <property type="component" value="Unassembled WGS sequence"/>
</dbReference>
<comment type="caution">
    <text evidence="2">The sequence shown here is derived from an EMBL/GenBank/DDBJ whole genome shotgun (WGS) entry which is preliminary data.</text>
</comment>
<feature type="domain" description="Helicase Helix-turn-helix" evidence="1">
    <location>
        <begin position="251"/>
        <end position="339"/>
    </location>
</feature>
<dbReference type="Gene3D" id="1.10.10.1390">
    <property type="entry name" value="ATP-dependent DNA helicase RecQ"/>
    <property type="match status" value="1"/>
</dbReference>
<sequence>MFQYLIIHSISAFKGERTEAAIYHMLVGKRSSQTFQDIHAYNLTSFFGICRSLKREELHQELMDLQAKGFIQEEQGQYLVTSLGLSEIQRDAVEELQWLNGLQYHQMDQLFWSRFLLFVQTASNIEQGQNQFIPIDERKEILQWVKAKYQHEKHDLQNLLDHLYNELYNLFSQFPSWLAELLTQRMTGGHRYGLSKEQLAFHFNLKKLDVDVYITSAIHFLLQNVLNAPQSYPFLFGFCNDLVQELPITQSAKKTLELLRKGHTFETITRIRRLKTSTIQDHIVEIALVDPSFSVEQFVSTDAVQNISRVANHLNTNKLKVIKENLEEEYSYFQIRLVLASQ</sequence>
<dbReference type="RefSeq" id="WP_027446812.1">
    <property type="nucleotide sequence ID" value="NZ_AULJ01000041.1"/>
</dbReference>
<organism evidence="2 3">
    <name type="scientific">Pontibacillus marinus BH030004 = DSM 16465</name>
    <dbReference type="NCBI Taxonomy" id="1385511"/>
    <lineage>
        <taxon>Bacteria</taxon>
        <taxon>Bacillati</taxon>
        <taxon>Bacillota</taxon>
        <taxon>Bacilli</taxon>
        <taxon>Bacillales</taxon>
        <taxon>Bacillaceae</taxon>
        <taxon>Pontibacillus</taxon>
    </lineage>
</organism>
<protein>
    <recommendedName>
        <fullName evidence="1">Helicase Helix-turn-helix domain-containing protein</fullName>
    </recommendedName>
</protein>
<dbReference type="AlphaFoldDB" id="A0A0A5G0P0"/>
<gene>
    <name evidence="2" type="ORF">N783_16440</name>
</gene>
<dbReference type="STRING" id="1385511.GCA_000425225_03194"/>
<evidence type="ECO:0000313" key="2">
    <source>
        <dbReference type="EMBL" id="KGX84673.1"/>
    </source>
</evidence>
<keyword evidence="3" id="KW-1185">Reference proteome</keyword>
<dbReference type="InterPro" id="IPR029491">
    <property type="entry name" value="Helicase_HTH"/>
</dbReference>
<proteinExistence type="predicted"/>
<dbReference type="EMBL" id="AVPF01000051">
    <property type="protein sequence ID" value="KGX84673.1"/>
    <property type="molecule type" value="Genomic_DNA"/>
</dbReference>
<evidence type="ECO:0000313" key="3">
    <source>
        <dbReference type="Proteomes" id="UP000030403"/>
    </source>
</evidence>